<name>A0A3D2SJ90_9BACE</name>
<feature type="non-terminal residue" evidence="1">
    <location>
        <position position="264"/>
    </location>
</feature>
<dbReference type="EMBL" id="DPVG01000441">
    <property type="protein sequence ID" value="HCK25451.1"/>
    <property type="molecule type" value="Genomic_DNA"/>
</dbReference>
<accession>A0A3D2SJ90</accession>
<protein>
    <submittedName>
        <fullName evidence="1">Uncharacterized protein</fullName>
    </submittedName>
</protein>
<evidence type="ECO:0000313" key="2">
    <source>
        <dbReference type="Proteomes" id="UP000263098"/>
    </source>
</evidence>
<comment type="caution">
    <text evidence="1">The sequence shown here is derived from an EMBL/GenBank/DDBJ whole genome shotgun (WGS) entry which is preliminary data.</text>
</comment>
<proteinExistence type="predicted"/>
<gene>
    <name evidence="1" type="ORF">DHW31_11920</name>
</gene>
<evidence type="ECO:0000313" key="1">
    <source>
        <dbReference type="EMBL" id="HCK25451.1"/>
    </source>
</evidence>
<reference evidence="1 2" key="1">
    <citation type="journal article" date="2018" name="Nat. Biotechnol.">
        <title>A standardized bacterial taxonomy based on genome phylogeny substantially revises the tree of life.</title>
        <authorList>
            <person name="Parks D.H."/>
            <person name="Chuvochina M."/>
            <person name="Waite D.W."/>
            <person name="Rinke C."/>
            <person name="Skarshewski A."/>
            <person name="Chaumeil P.A."/>
            <person name="Hugenholtz P."/>
        </authorList>
    </citation>
    <scope>NUCLEOTIDE SEQUENCE [LARGE SCALE GENOMIC DNA]</scope>
    <source>
        <strain evidence="1">UBA9667</strain>
    </source>
</reference>
<dbReference type="Proteomes" id="UP000263098">
    <property type="component" value="Unassembled WGS sequence"/>
</dbReference>
<sequence>MKTEDFFAFMCVFVTPVYLYLHGFKDLFSTTSVRFPLRVNFILTNMNYLNRPLSLLCVVLGLYASSVTMAQNAGKSAQDLLSGLYENDINYERFKVPAKQYMGHAWFTFQLANLTDASVKEMVRKAVESNAYGGYMITPDRGRMPQGATAPNATYLDKESFRLYRVTIEEGLKQGLPMDILYDELQFPTGMAGGLFAKAYPEDVQKSLEKSETDVVGPLKAELSIPEKNSIYIGTTLMNLETLECVDVSDKVVRDGVVFKVPVP</sequence>
<dbReference type="AlphaFoldDB" id="A0A3D2SJ90"/>
<organism evidence="1 2">
    <name type="scientific">Bacteroides graminisolvens</name>
    <dbReference type="NCBI Taxonomy" id="477666"/>
    <lineage>
        <taxon>Bacteria</taxon>
        <taxon>Pseudomonadati</taxon>
        <taxon>Bacteroidota</taxon>
        <taxon>Bacteroidia</taxon>
        <taxon>Bacteroidales</taxon>
        <taxon>Bacteroidaceae</taxon>
        <taxon>Bacteroides</taxon>
    </lineage>
</organism>